<dbReference type="Gene3D" id="2.120.10.60">
    <property type="entry name" value="Tricorn protease N-terminal domain"/>
    <property type="match status" value="1"/>
</dbReference>
<dbReference type="AlphaFoldDB" id="A0A3M8CZ00"/>
<dbReference type="EMBL" id="RHHT01000015">
    <property type="protein sequence ID" value="RNB80868.1"/>
    <property type="molecule type" value="Genomic_DNA"/>
</dbReference>
<evidence type="ECO:0000313" key="3">
    <source>
        <dbReference type="Proteomes" id="UP000281915"/>
    </source>
</evidence>
<dbReference type="PANTHER" id="PTHR36842">
    <property type="entry name" value="PROTEIN TOLB HOMOLOG"/>
    <property type="match status" value="1"/>
</dbReference>
<gene>
    <name evidence="2" type="ORF">EDM58_08520</name>
</gene>
<dbReference type="InterPro" id="IPR027618">
    <property type="entry name" value="Beta_prop_Msarc"/>
</dbReference>
<dbReference type="Proteomes" id="UP000281915">
    <property type="component" value="Unassembled WGS sequence"/>
</dbReference>
<comment type="caution">
    <text evidence="2">The sequence shown here is derived from an EMBL/GenBank/DDBJ whole genome shotgun (WGS) entry which is preliminary data.</text>
</comment>
<dbReference type="SUPFAM" id="SSF69304">
    <property type="entry name" value="Tricorn protease N-terminal domain"/>
    <property type="match status" value="2"/>
</dbReference>
<name>A0A3M8CZ00_9BACL</name>
<dbReference type="InterPro" id="IPR011042">
    <property type="entry name" value="6-blade_b-propeller_TolB-like"/>
</dbReference>
<organism evidence="2 3">
    <name type="scientific">Brevibacillus panacihumi</name>
    <dbReference type="NCBI Taxonomy" id="497735"/>
    <lineage>
        <taxon>Bacteria</taxon>
        <taxon>Bacillati</taxon>
        <taxon>Bacillota</taxon>
        <taxon>Bacilli</taxon>
        <taxon>Bacillales</taxon>
        <taxon>Paenibacillaceae</taxon>
        <taxon>Brevibacillus</taxon>
    </lineage>
</organism>
<protein>
    <recommendedName>
        <fullName evidence="1">Prolow-density lipoprotein receptor-related protein 1-like beta-propeller domain-containing protein</fullName>
    </recommendedName>
</protein>
<dbReference type="RefSeq" id="WP_122912949.1">
    <property type="nucleotide sequence ID" value="NZ_RHHT01000015.1"/>
</dbReference>
<dbReference type="Pfam" id="PF16472">
    <property type="entry name" value="DUF5050"/>
    <property type="match status" value="1"/>
</dbReference>
<proteinExistence type="predicted"/>
<evidence type="ECO:0000259" key="1">
    <source>
        <dbReference type="Pfam" id="PF16472"/>
    </source>
</evidence>
<dbReference type="Gene3D" id="2.120.10.30">
    <property type="entry name" value="TolB, C-terminal domain"/>
    <property type="match status" value="2"/>
</dbReference>
<sequence length="714" mass="80922">MKRKPIQGLLAAVMLVGTLWGGTPALASSVGTEVKINSGQPAVSKTGFDISNNYAVWIAEGEKAVTLYDLKKGTETKIGDKKSDKKNPKVDGNYVVWTDSRNGDSDVFLYDISKDKEKRITTKSTAGSDVEISGKYIVWTDSRHNGTDIYLYDINTDEETRVSTSGKASKPSVSPDYVAWEDRRNGNSDIFYYDIAEETEYEADVSSGQQVNPVIDSDVILYESPRGEQLYKFSIDSGRAKKVTSDSSSKTTPHLYEDTYIFASNNSLMLGDIDKSSTERIATRIYSKLQPRIYGDLVLFARTDSEGKVRLSLYDLDDEEEVEIGGIAGEPSSPDGSDRYVVYLSTSKRTSTVVLYDVEKGSSTAITDEDADPIRPLVSDRYAVWYDKTSKALMAYDIRKGKVKKVTDKSVKPSREYYELDGNNLLWVNEDRRNELMLTNLSTDEEEDITRLGKDPLSLDIYGDYITWVLEDSRDKASVYLYDRDINRETKIVSGVQVEKASIGDNFVVWSEYTTGRDASWDLFYYDIKRGKINPVTRWNNGDQLDPQASRSMVLYYDNRLSPKPKDFYYELYDIDKDSFSKHYWKDDAKMDMPRIGGNRVVWIDERDGDPYVYTMAFASAREDEDDDDDDGDDDNGGIDHGDYVEYPFLAALEGDVFFDILDQFDYDQIAFVVFPGTKKEKSVSFLEALDDADLLFDLLDEADMSDIYVRAYK</sequence>
<reference evidence="2 3" key="1">
    <citation type="submission" date="2018-10" db="EMBL/GenBank/DDBJ databases">
        <title>Phylogenomics of Brevibacillus.</title>
        <authorList>
            <person name="Dunlap C."/>
        </authorList>
    </citation>
    <scope>NUCLEOTIDE SEQUENCE [LARGE SCALE GENOMIC DNA]</scope>
    <source>
        <strain evidence="2 3">JCM 15085</strain>
    </source>
</reference>
<accession>A0A3M8CZ00</accession>
<dbReference type="PANTHER" id="PTHR36842:SF1">
    <property type="entry name" value="PROTEIN TOLB"/>
    <property type="match status" value="1"/>
</dbReference>
<dbReference type="NCBIfam" id="TIGR04275">
    <property type="entry name" value="beta_prop_Msarc"/>
    <property type="match status" value="3"/>
</dbReference>
<feature type="domain" description="Prolow-density lipoprotein receptor-related protein 1-like beta-propeller" evidence="1">
    <location>
        <begin position="47"/>
        <end position="305"/>
    </location>
</feature>
<evidence type="ECO:0000313" key="2">
    <source>
        <dbReference type="EMBL" id="RNB80868.1"/>
    </source>
</evidence>
<dbReference type="InterPro" id="IPR032485">
    <property type="entry name" value="LRP1-like_beta_prop"/>
</dbReference>